<dbReference type="GO" id="GO:0007165">
    <property type="term" value="P:signal transduction"/>
    <property type="evidence" value="ECO:0007669"/>
    <property type="project" value="InterPro"/>
</dbReference>
<dbReference type="SMART" id="SM00260">
    <property type="entry name" value="CheW"/>
    <property type="match status" value="1"/>
</dbReference>
<feature type="domain" description="CheW-like" evidence="1">
    <location>
        <begin position="32"/>
        <end position="176"/>
    </location>
</feature>
<evidence type="ECO:0000313" key="2">
    <source>
        <dbReference type="EMBL" id="QFY41644.1"/>
    </source>
</evidence>
<keyword evidence="3" id="KW-1185">Reference proteome</keyword>
<evidence type="ECO:0000313" key="3">
    <source>
        <dbReference type="Proteomes" id="UP000325755"/>
    </source>
</evidence>
<sequence length="190" mass="20474">MNAQHQTVRSGNIEPYNEALRTAAGSSGQEQELQYLTFMLGDESFAIGILHIKEIIEYGQLTRVPRMPEFVRGVINLRGAVVPVIDLKVYLGKSASQITRRSCIVIVEIGHEDEKHDTGVLVDAVSAVLEIPASDIEPAPALGAHIRSDYIAGMGKVNGKFVILLNIGVVLSLDDRANLAGMGDLADARA</sequence>
<dbReference type="InterPro" id="IPR036061">
    <property type="entry name" value="CheW-like_dom_sf"/>
</dbReference>
<dbReference type="RefSeq" id="WP_153247628.1">
    <property type="nucleotide sequence ID" value="NZ_CP044205.1"/>
</dbReference>
<accession>A0A5Q0BHK9</accession>
<dbReference type="InterPro" id="IPR039315">
    <property type="entry name" value="CheW"/>
</dbReference>
<dbReference type="OrthoDB" id="9790406at2"/>
<proteinExistence type="predicted"/>
<dbReference type="PANTHER" id="PTHR22617">
    <property type="entry name" value="CHEMOTAXIS SENSOR HISTIDINE KINASE-RELATED"/>
    <property type="match status" value="1"/>
</dbReference>
<dbReference type="PROSITE" id="PS50851">
    <property type="entry name" value="CHEW"/>
    <property type="match status" value="1"/>
</dbReference>
<dbReference type="Proteomes" id="UP000325755">
    <property type="component" value="Chromosome"/>
</dbReference>
<dbReference type="GO" id="GO:0006935">
    <property type="term" value="P:chemotaxis"/>
    <property type="evidence" value="ECO:0007669"/>
    <property type="project" value="InterPro"/>
</dbReference>
<dbReference type="InParanoid" id="A0A5Q0BHK9"/>
<dbReference type="EMBL" id="CP044205">
    <property type="protein sequence ID" value="QFY41644.1"/>
    <property type="molecule type" value="Genomic_DNA"/>
</dbReference>
<dbReference type="Gene3D" id="2.30.30.40">
    <property type="entry name" value="SH3 Domains"/>
    <property type="match status" value="1"/>
</dbReference>
<dbReference type="Pfam" id="PF01584">
    <property type="entry name" value="CheW"/>
    <property type="match status" value="1"/>
</dbReference>
<dbReference type="KEGG" id="mmob:F6R98_02565"/>
<protein>
    <submittedName>
        <fullName evidence="2">Chemotaxis protein CheW</fullName>
    </submittedName>
</protein>
<gene>
    <name evidence="2" type="ORF">F6R98_02565</name>
</gene>
<dbReference type="Gene3D" id="2.40.50.180">
    <property type="entry name" value="CheA-289, Domain 4"/>
    <property type="match status" value="1"/>
</dbReference>
<reference evidence="2 3" key="1">
    <citation type="submission" date="2019-09" db="EMBL/GenBank/DDBJ databases">
        <title>Ecophysiology of the spiral-shaped methanotroph Methylospira mobilis as revealed by the complete genome sequence.</title>
        <authorList>
            <person name="Oshkin I.Y."/>
            <person name="Dedysh S.N."/>
            <person name="Miroshnikov K."/>
            <person name="Danilova O.V."/>
            <person name="Hakobyan A."/>
            <person name="Liesack W."/>
        </authorList>
    </citation>
    <scope>NUCLEOTIDE SEQUENCE [LARGE SCALE GENOMIC DNA]</scope>
    <source>
        <strain evidence="2 3">Shm1</strain>
    </source>
</reference>
<dbReference type="AlphaFoldDB" id="A0A5Q0BHK9"/>
<evidence type="ECO:0000259" key="1">
    <source>
        <dbReference type="PROSITE" id="PS50851"/>
    </source>
</evidence>
<dbReference type="GO" id="GO:0005829">
    <property type="term" value="C:cytosol"/>
    <property type="evidence" value="ECO:0007669"/>
    <property type="project" value="TreeGrafter"/>
</dbReference>
<dbReference type="CDD" id="cd00732">
    <property type="entry name" value="CheW"/>
    <property type="match status" value="1"/>
</dbReference>
<dbReference type="InterPro" id="IPR002545">
    <property type="entry name" value="CheW-lke_dom"/>
</dbReference>
<dbReference type="SUPFAM" id="SSF50341">
    <property type="entry name" value="CheW-like"/>
    <property type="match status" value="1"/>
</dbReference>
<organism evidence="2 3">
    <name type="scientific">Candidatus Methylospira mobilis</name>
    <dbReference type="NCBI Taxonomy" id="1808979"/>
    <lineage>
        <taxon>Bacteria</taxon>
        <taxon>Pseudomonadati</taxon>
        <taxon>Pseudomonadota</taxon>
        <taxon>Gammaproteobacteria</taxon>
        <taxon>Methylococcales</taxon>
        <taxon>Methylococcaceae</taxon>
        <taxon>Candidatus Methylospira</taxon>
    </lineage>
</organism>
<dbReference type="PANTHER" id="PTHR22617:SF41">
    <property type="entry name" value="CHEMOTAXIS SIGNAL TRANSDUCTION SYSTEM ADAPTOR PROTEIN CHEW"/>
    <property type="match status" value="1"/>
</dbReference>
<name>A0A5Q0BHK9_9GAMM</name>